<keyword evidence="1" id="KW-0175">Coiled coil</keyword>
<dbReference type="RefSeq" id="WP_126603425.1">
    <property type="nucleotide sequence ID" value="NZ_LR134529.1"/>
</dbReference>
<reference evidence="3 4" key="1">
    <citation type="submission" date="2018-12" db="EMBL/GenBank/DDBJ databases">
        <authorList>
            <consortium name="Pathogen Informatics"/>
        </authorList>
    </citation>
    <scope>NUCLEOTIDE SEQUENCE [LARGE SCALE GENOMIC DNA]</scope>
    <source>
        <strain evidence="3 4">NCTC12905</strain>
    </source>
</reference>
<name>A0A3S4Z4C6_BARVI</name>
<feature type="coiled-coil region" evidence="1">
    <location>
        <begin position="665"/>
        <end position="714"/>
    </location>
</feature>
<dbReference type="STRING" id="1094497.BVwin_08230"/>
<dbReference type="SUPFAM" id="SSF58113">
    <property type="entry name" value="Apolipoprotein A-I"/>
    <property type="match status" value="2"/>
</dbReference>
<dbReference type="PANTHER" id="PTHR47652">
    <property type="entry name" value="MITOCHONDRIAL IMPORT INNER MEMBRANE TRANSLOCASE SUBUNIT TIM44"/>
    <property type="match status" value="1"/>
</dbReference>
<keyword evidence="3" id="KW-0449">Lipoprotein</keyword>
<protein>
    <submittedName>
        <fullName evidence="3">Apolipoprotein A1/A4/E domain</fullName>
    </submittedName>
</protein>
<dbReference type="Gene3D" id="1.20.120.20">
    <property type="entry name" value="Apolipoprotein"/>
    <property type="match status" value="1"/>
</dbReference>
<feature type="region of interest" description="Disordered" evidence="2">
    <location>
        <begin position="1326"/>
        <end position="1355"/>
    </location>
</feature>
<feature type="compositionally biased region" description="Polar residues" evidence="2">
    <location>
        <begin position="1326"/>
        <end position="1346"/>
    </location>
</feature>
<organism evidence="3 4">
    <name type="scientific">Bartonella vinsonii</name>
    <name type="common">Rochalimaea vinsonii</name>
    <dbReference type="NCBI Taxonomy" id="33047"/>
    <lineage>
        <taxon>Bacteria</taxon>
        <taxon>Pseudomonadati</taxon>
        <taxon>Pseudomonadota</taxon>
        <taxon>Alphaproteobacteria</taxon>
        <taxon>Hyphomicrobiales</taxon>
        <taxon>Bartonellaceae</taxon>
        <taxon>Bartonella</taxon>
    </lineage>
</organism>
<dbReference type="Gene3D" id="1.20.5.1230">
    <property type="entry name" value="Apolipoprotein A-I"/>
    <property type="match status" value="1"/>
</dbReference>
<dbReference type="EMBL" id="LR134529">
    <property type="protein sequence ID" value="VEJ45426.1"/>
    <property type="molecule type" value="Genomic_DNA"/>
</dbReference>
<proteinExistence type="predicted"/>
<evidence type="ECO:0000313" key="3">
    <source>
        <dbReference type="EMBL" id="VEJ45426.1"/>
    </source>
</evidence>
<sequence length="1525" mass="169909">MARRTKLQTFEIEVEEALSEAMNFDFNNDAAMETVSSNNSENVINVDELIQKIAMAEEEIFAENDTSTLVSNIHDNAVIDESVVEQLFASKPSSDLSGGTVHNTLLSTQLLPANDDITTPLNFGLLKQRSTSRIYWCTTALSALWATGGAFIAHKLAPAGLNSLSNITTFVTTPAGLAVAAGTAIPILLSWGFAQLTKRSNELHNIALLMTNAAQRLSEPQHISEKQAIAIGQTIREEVAAMNEGIERTLGRAVELEAIIQGEVHNLEQAYAENESRIHTLIKELSNERIAILNHADRVQSTIKGTQEQLSDEFGLVTSKIVTNVEKLAQTLSQTLQKQGEDLVAKLSYAGDGVTNQLVKKFNETTTQIQQKNTAFFHELGKNFDGFSERFDNNEKQIEKAFNETAAKAEMHIAKIATHIQTATDQTLQNVDEKFRTLDESIIDRNHQFLQSFDEKIIQLDEKAYKLSSKFDNVTSEAIEAFENRLATVDLSLKEHSNSIIESFIARSQTLEDNAEKLGNFLEAHVSQINVNLQEKTAGITEAFTNGHESILSAIDKSKEKLREEVQHIDNAIIDIIQERSQDFKLQLSDQRALMADMLDNEKNKIAETLKNQIDVLAQNTSNLEQILVDNVQIVDQYAENHVANIVQCTEKLQEVIVQSSHTTKEALEAQARNIDIRADALRDSLAINSFSLNEVLADQARALEQRMETIHNLITKSDIHVDIALKQQIDLVENAIAANNKNITETVQGHIKNLENHAEILKNTLSQSSGTFFETLETSMESFDTKLEVRAHKIFERATTLEETLSEKLGQVCETIEMQTSAFEERSDTLKTSIMLNNEQSQIIQQALETNIDNMRITLEDSVNTVTDNLHNKIIKASDILSSTGEQILSSVTNVAVQAENILSESGDRIVSNVKQTVYDTSEKVLSVFSEQTAHTVEAFATASHNAQALLNETIHTSTITIEQVLNERCNVLHHSMQNLKNNLGYQLSDVSSRLEEAKNQTATQISEHVGKITELTNHLNQAAQSTTESIGSLTQHIGEQLSLSTQDAEQRIYAHSESLVNSLAQTNSETLQTVTAMKEDLVNNVSSIIAQLNQSIYSFHENSNVLLSAVQNIDGQFSETANNFFRNTNQVAEHLSASNQALNSNIEILQGLSQNTFEQIGHITSSFSKHAETLSEAIQVLEQSENSLNATLEEKHNTLSALSNALVSKSNEINQLIEHYENVLSSALERTDKNARNSTHSLQQSLNQLINEASTRFSGATEDIRRSADEVRLELSKINHDIHESVQKLPATTKETTQTIRTALNEQITALKDLASVIQKTDQNNAQSNANEQLISTIPTSSTLPRRDRNSPEFIKKIIPPKPILQQDQSKKRQNKWVSNLLERASREETWYDESPDNAVFAPVQTKSRPANESLNTLAAGIVRAINHNAVVELWDHFRRGQKNIVTERLYTLNGKTIFEMIKKKYMNDVDFKRSVNQYVADFEKLLHDVSHGSGSSNSVRKYLISDTGKVYTMLAHASGRIQ</sequence>
<dbReference type="Proteomes" id="UP000274201">
    <property type="component" value="Chromosome"/>
</dbReference>
<gene>
    <name evidence="3" type="ORF">NCTC12905_01079</name>
</gene>
<evidence type="ECO:0000256" key="2">
    <source>
        <dbReference type="SAM" id="MobiDB-lite"/>
    </source>
</evidence>
<evidence type="ECO:0000313" key="4">
    <source>
        <dbReference type="Proteomes" id="UP000274201"/>
    </source>
</evidence>
<accession>A0A3S4Z4C6</accession>
<dbReference type="PANTHER" id="PTHR47652:SF3">
    <property type="entry name" value="MITOCHONDRIAL IMPORT INNER MEMBRANE TRANSLOCASE SUBUNIT TIM44"/>
    <property type="match status" value="1"/>
</dbReference>
<dbReference type="OrthoDB" id="9777715at2"/>
<evidence type="ECO:0000256" key="1">
    <source>
        <dbReference type="SAM" id="Coils"/>
    </source>
</evidence>